<keyword evidence="1" id="KW-0812">Transmembrane</keyword>
<dbReference type="Pfam" id="PF07256">
    <property type="entry name" value="DUF1435"/>
    <property type="match status" value="1"/>
</dbReference>
<dbReference type="STRING" id="29486.UGYR_12690"/>
<dbReference type="GeneID" id="66878304"/>
<evidence type="ECO:0000313" key="2">
    <source>
        <dbReference type="EMBL" id="SUQ00284.1"/>
    </source>
</evidence>
<sequence>MFAATMAACRSWWLNDYLLRRIASGWGALLLSACLPLLGWSSFSMTELRGIIVVAMLVTLLMLYHRRLRHFLLLPACLAMAGGVMAILMHMDIN</sequence>
<feature type="transmembrane region" description="Helical" evidence="1">
    <location>
        <begin position="48"/>
        <end position="64"/>
    </location>
</feature>
<accession>A0A380QQH7</accession>
<evidence type="ECO:0000256" key="1">
    <source>
        <dbReference type="SAM" id="Phobius"/>
    </source>
</evidence>
<reference evidence="2 3" key="1">
    <citation type="submission" date="2018-06" db="EMBL/GenBank/DDBJ databases">
        <authorList>
            <consortium name="Pathogen Informatics"/>
            <person name="Doyle S."/>
        </authorList>
    </citation>
    <scope>NUCLEOTIDE SEQUENCE [LARGE SCALE GENOMIC DNA]</scope>
    <source>
        <strain evidence="2 3">NCTC10476</strain>
    </source>
</reference>
<dbReference type="EMBL" id="UHJG01000001">
    <property type="protein sequence ID" value="SUQ00284.1"/>
    <property type="molecule type" value="Genomic_DNA"/>
</dbReference>
<proteinExistence type="predicted"/>
<organism evidence="2 3">
    <name type="scientific">Yersinia ruckeri</name>
    <dbReference type="NCBI Taxonomy" id="29486"/>
    <lineage>
        <taxon>Bacteria</taxon>
        <taxon>Pseudomonadati</taxon>
        <taxon>Pseudomonadota</taxon>
        <taxon>Gammaproteobacteria</taxon>
        <taxon>Enterobacterales</taxon>
        <taxon>Yersiniaceae</taxon>
        <taxon>Yersinia</taxon>
    </lineage>
</organism>
<name>A0A380QQH7_YERRU</name>
<dbReference type="AlphaFoldDB" id="A0A380QQH7"/>
<feature type="transmembrane region" description="Helical" evidence="1">
    <location>
        <begin position="71"/>
        <end position="91"/>
    </location>
</feature>
<dbReference type="Proteomes" id="UP000255169">
    <property type="component" value="Unassembled WGS sequence"/>
</dbReference>
<dbReference type="KEGG" id="yrb:UGYR_12690"/>
<feature type="transmembrane region" description="Helical" evidence="1">
    <location>
        <begin position="21"/>
        <end position="42"/>
    </location>
</feature>
<dbReference type="InterPro" id="IPR009885">
    <property type="entry name" value="DUF1435"/>
</dbReference>
<keyword evidence="1" id="KW-0472">Membrane</keyword>
<keyword evidence="1" id="KW-1133">Transmembrane helix</keyword>
<keyword evidence="3" id="KW-1185">Reference proteome</keyword>
<dbReference type="RefSeq" id="WP_038245363.1">
    <property type="nucleotide sequence ID" value="NZ_CABIHT010000008.1"/>
</dbReference>
<protein>
    <submittedName>
        <fullName evidence="2">Major facilitator superfamily permease</fullName>
    </submittedName>
</protein>
<gene>
    <name evidence="2" type="primary">proP32</name>
    <name evidence="2" type="ORF">NCTC10476_01566</name>
</gene>
<evidence type="ECO:0000313" key="3">
    <source>
        <dbReference type="Proteomes" id="UP000255169"/>
    </source>
</evidence>